<evidence type="ECO:0000256" key="6">
    <source>
        <dbReference type="ARBA" id="ARBA00022695"/>
    </source>
</evidence>
<comment type="caution">
    <text evidence="12">The sequence shown here is derived from an EMBL/GenBank/DDBJ whole genome shotgun (WGS) entry which is preliminary data.</text>
</comment>
<evidence type="ECO:0000256" key="9">
    <source>
        <dbReference type="ARBA" id="ARBA00049336"/>
    </source>
</evidence>
<dbReference type="AlphaFoldDB" id="A0A163Q9B6"/>
<dbReference type="EMBL" id="LRIE01000083">
    <property type="protein sequence ID" value="KZM33919.1"/>
    <property type="molecule type" value="Genomic_DNA"/>
</dbReference>
<dbReference type="GO" id="GO:0046872">
    <property type="term" value="F:metal ion binding"/>
    <property type="evidence" value="ECO:0007669"/>
    <property type="project" value="UniProtKB-KW"/>
</dbReference>
<evidence type="ECO:0000256" key="7">
    <source>
        <dbReference type="ARBA" id="ARBA00022723"/>
    </source>
</evidence>
<keyword evidence="7 10" id="KW-0479">Metal-binding</keyword>
<evidence type="ECO:0000256" key="5">
    <source>
        <dbReference type="ARBA" id="ARBA00022679"/>
    </source>
</evidence>
<dbReference type="PATRIC" id="fig|43678.3.peg.3567"/>
<dbReference type="GO" id="GO:0000271">
    <property type="term" value="P:polysaccharide biosynthetic process"/>
    <property type="evidence" value="ECO:0007669"/>
    <property type="project" value="UniProtKB-ARBA"/>
</dbReference>
<dbReference type="STRING" id="43678.OJAG_34030"/>
<comment type="similarity">
    <text evidence="2 10">Belongs to the glucose-1-phosphate thymidylyltransferase family.</text>
</comment>
<proteinExistence type="inferred from homology"/>
<evidence type="ECO:0000256" key="3">
    <source>
        <dbReference type="ARBA" id="ARBA00012461"/>
    </source>
</evidence>
<dbReference type="Pfam" id="PF00483">
    <property type="entry name" value="NTP_transferase"/>
    <property type="match status" value="1"/>
</dbReference>
<keyword evidence="5 10" id="KW-0808">Transferase</keyword>
<dbReference type="FunFam" id="3.90.550.10:FF:000023">
    <property type="entry name" value="Glucose-1-phosphate thymidylyltransferase"/>
    <property type="match status" value="1"/>
</dbReference>
<dbReference type="Gene3D" id="3.90.550.10">
    <property type="entry name" value="Spore Coat Polysaccharide Biosynthesis Protein SpsA, Chain A"/>
    <property type="match status" value="1"/>
</dbReference>
<dbReference type="GO" id="GO:0019318">
    <property type="term" value="P:hexose metabolic process"/>
    <property type="evidence" value="ECO:0007669"/>
    <property type="project" value="UniProtKB-ARBA"/>
</dbReference>
<dbReference type="InterPro" id="IPR005907">
    <property type="entry name" value="G1P_thy_trans_s"/>
</dbReference>
<reference evidence="12 13" key="1">
    <citation type="submission" date="2016-01" db="EMBL/GenBank/DDBJ databases">
        <title>Genome sequence of Oerskovia enterophila VJag, an agar and cellulose degrading bacterium.</title>
        <authorList>
            <person name="Poehlein A."/>
            <person name="Jag V."/>
            <person name="Bengelsdorf F."/>
            <person name="Duerre P."/>
            <person name="Daniel R."/>
        </authorList>
    </citation>
    <scope>NUCLEOTIDE SEQUENCE [LARGE SCALE GENOMIC DNA]</scope>
    <source>
        <strain evidence="12 13">VJag</strain>
    </source>
</reference>
<feature type="domain" description="Nucleotidyl transferase" evidence="11">
    <location>
        <begin position="13"/>
        <end position="247"/>
    </location>
</feature>
<dbReference type="GO" id="GO:0008879">
    <property type="term" value="F:glucose-1-phosphate thymidylyltransferase activity"/>
    <property type="evidence" value="ECO:0007669"/>
    <property type="project" value="UniProtKB-EC"/>
</dbReference>
<evidence type="ECO:0000313" key="12">
    <source>
        <dbReference type="EMBL" id="KZM33919.1"/>
    </source>
</evidence>
<keyword evidence="8 10" id="KW-0460">Magnesium</keyword>
<dbReference type="InterPro" id="IPR029044">
    <property type="entry name" value="Nucleotide-diphossugar_trans"/>
</dbReference>
<dbReference type="PANTHER" id="PTHR43532">
    <property type="entry name" value="GLUCOSE-1-PHOSPHATE THYMIDYLYLTRANSFERASE"/>
    <property type="match status" value="1"/>
</dbReference>
<evidence type="ECO:0000256" key="1">
    <source>
        <dbReference type="ARBA" id="ARBA00001946"/>
    </source>
</evidence>
<keyword evidence="6 10" id="KW-0548">Nucleotidyltransferase</keyword>
<evidence type="ECO:0000256" key="10">
    <source>
        <dbReference type="RuleBase" id="RU003706"/>
    </source>
</evidence>
<comment type="cofactor">
    <cofactor evidence="1">
        <name>Mg(2+)</name>
        <dbReference type="ChEBI" id="CHEBI:18420"/>
    </cofactor>
</comment>
<evidence type="ECO:0000256" key="8">
    <source>
        <dbReference type="ARBA" id="ARBA00022842"/>
    </source>
</evidence>
<dbReference type="InterPro" id="IPR005835">
    <property type="entry name" value="NTP_transferase_dom"/>
</dbReference>
<gene>
    <name evidence="12" type="primary">rmlA</name>
    <name evidence="12" type="ORF">OJAG_34030</name>
</gene>
<name>A0A163Q9B6_9CELL</name>
<evidence type="ECO:0000259" key="11">
    <source>
        <dbReference type="Pfam" id="PF00483"/>
    </source>
</evidence>
<accession>A0A163Q9B6</accession>
<protein>
    <recommendedName>
        <fullName evidence="4 10">Glucose-1-phosphate thymidylyltransferase</fullName>
        <ecNumber evidence="3 10">2.7.7.24</ecNumber>
    </recommendedName>
</protein>
<organism evidence="12 13">
    <name type="scientific">Oerskovia enterophila</name>
    <dbReference type="NCBI Taxonomy" id="43678"/>
    <lineage>
        <taxon>Bacteria</taxon>
        <taxon>Bacillati</taxon>
        <taxon>Actinomycetota</taxon>
        <taxon>Actinomycetes</taxon>
        <taxon>Micrococcales</taxon>
        <taxon>Cellulomonadaceae</taxon>
        <taxon>Oerskovia</taxon>
    </lineage>
</organism>
<comment type="function">
    <text evidence="10">Catalyzes the formation of dTDP-glucose, from dTTP and glucose 1-phosphate, as well as its pyrophosphorolysis.</text>
</comment>
<dbReference type="EC" id="2.7.7.24" evidence="3 10"/>
<dbReference type="Proteomes" id="UP000076447">
    <property type="component" value="Unassembled WGS sequence"/>
</dbReference>
<dbReference type="CDD" id="cd02538">
    <property type="entry name" value="G1P_TT_short"/>
    <property type="match status" value="1"/>
</dbReference>
<evidence type="ECO:0000256" key="2">
    <source>
        <dbReference type="ARBA" id="ARBA00010480"/>
    </source>
</evidence>
<evidence type="ECO:0000313" key="13">
    <source>
        <dbReference type="Proteomes" id="UP000076447"/>
    </source>
</evidence>
<comment type="catalytic activity">
    <reaction evidence="9 10">
        <text>dTTP + alpha-D-glucose 1-phosphate + H(+) = dTDP-alpha-D-glucose + diphosphate</text>
        <dbReference type="Rhea" id="RHEA:15225"/>
        <dbReference type="ChEBI" id="CHEBI:15378"/>
        <dbReference type="ChEBI" id="CHEBI:33019"/>
        <dbReference type="ChEBI" id="CHEBI:37568"/>
        <dbReference type="ChEBI" id="CHEBI:57477"/>
        <dbReference type="ChEBI" id="CHEBI:58601"/>
        <dbReference type="EC" id="2.7.7.24"/>
    </reaction>
</comment>
<evidence type="ECO:0000256" key="4">
    <source>
        <dbReference type="ARBA" id="ARBA00017654"/>
    </source>
</evidence>
<dbReference type="NCBIfam" id="TIGR01207">
    <property type="entry name" value="rmlA"/>
    <property type="match status" value="1"/>
</dbReference>
<dbReference type="SUPFAM" id="SSF53448">
    <property type="entry name" value="Nucleotide-diphospho-sugar transferases"/>
    <property type="match status" value="1"/>
</dbReference>
<dbReference type="PANTHER" id="PTHR43532:SF1">
    <property type="entry name" value="GLUCOSE-1-PHOSPHATE THYMIDYLYLTRANSFERASE 1"/>
    <property type="match status" value="1"/>
</dbReference>
<sequence>MIGPCGTMARMRGIILAGGSGTRLHPITLGISKQLVPVYDKPMIYYPLSTLILAGIKDILIITTPHDADQFRRLLGDGSQFGVSIEYTVQAEPNGLAQAFVLGADFIGTESAALVLGDNIFYGPGMGSTLSRYADLDGGAVFAYRVADPTSYGVVEFDAAGKALSLEEKPTAPKSNYAVPGLYFYDNDVVAIARDLAPSARGEYEITDVNRTYLEQGRLQVEVLPRGTAWLDTGTFDSLVEASDFVKTIEHRQGLKVGAPEEVAWRRGFLTDDELRERAEKLVKSGYGSYLLGLLERD</sequence>